<sequence length="59" mass="6882">MKKSVNTSVYSIYSQETNLNFFTASNHFYILKNDLMALCSPITFLFQEKLPIIYANIRV</sequence>
<name>A0ABV5GD76_9FLAO</name>
<keyword evidence="2" id="KW-1185">Reference proteome</keyword>
<dbReference type="RefSeq" id="WP_290285650.1">
    <property type="nucleotide sequence ID" value="NZ_JAUFQN010000019.1"/>
</dbReference>
<gene>
    <name evidence="1" type="ORF">ACFFUU_05610</name>
</gene>
<comment type="caution">
    <text evidence="1">The sequence shown here is derived from an EMBL/GenBank/DDBJ whole genome shotgun (WGS) entry which is preliminary data.</text>
</comment>
<dbReference type="EMBL" id="JBHMFB010000014">
    <property type="protein sequence ID" value="MFB9089069.1"/>
    <property type="molecule type" value="Genomic_DNA"/>
</dbReference>
<dbReference type="Proteomes" id="UP001589576">
    <property type="component" value="Unassembled WGS sequence"/>
</dbReference>
<reference evidence="1 2" key="1">
    <citation type="submission" date="2024-09" db="EMBL/GenBank/DDBJ databases">
        <authorList>
            <person name="Sun Q."/>
            <person name="Mori K."/>
        </authorList>
    </citation>
    <scope>NUCLEOTIDE SEQUENCE [LARGE SCALE GENOMIC DNA]</scope>
    <source>
        <strain evidence="1 2">CECT 8460</strain>
    </source>
</reference>
<evidence type="ECO:0000313" key="1">
    <source>
        <dbReference type="EMBL" id="MFB9089069.1"/>
    </source>
</evidence>
<proteinExistence type="predicted"/>
<accession>A0ABV5GD76</accession>
<protein>
    <submittedName>
        <fullName evidence="1">Uncharacterized protein</fullName>
    </submittedName>
</protein>
<evidence type="ECO:0000313" key="2">
    <source>
        <dbReference type="Proteomes" id="UP001589576"/>
    </source>
</evidence>
<organism evidence="1 2">
    <name type="scientific">Flavobacterium paronense</name>
    <dbReference type="NCBI Taxonomy" id="1392775"/>
    <lineage>
        <taxon>Bacteria</taxon>
        <taxon>Pseudomonadati</taxon>
        <taxon>Bacteroidota</taxon>
        <taxon>Flavobacteriia</taxon>
        <taxon>Flavobacteriales</taxon>
        <taxon>Flavobacteriaceae</taxon>
        <taxon>Flavobacterium</taxon>
    </lineage>
</organism>